<dbReference type="CDD" id="cd07814">
    <property type="entry name" value="SRPBCC_CalC_Aha1-like"/>
    <property type="match status" value="1"/>
</dbReference>
<dbReference type="Gene3D" id="3.30.530.20">
    <property type="match status" value="1"/>
</dbReference>
<organism evidence="3 4">
    <name type="scientific">Mucilaginibacter boryungensis</name>
    <dbReference type="NCBI Taxonomy" id="768480"/>
    <lineage>
        <taxon>Bacteria</taxon>
        <taxon>Pseudomonadati</taxon>
        <taxon>Bacteroidota</taxon>
        <taxon>Sphingobacteriia</taxon>
        <taxon>Sphingobacteriales</taxon>
        <taxon>Sphingobacteriaceae</taxon>
        <taxon>Mucilaginibacter</taxon>
    </lineage>
</organism>
<gene>
    <name evidence="3" type="ORF">IRJ18_15195</name>
</gene>
<sequence>MEQSSRLILSRFFSVPPSAVFDAWTKPELMKSWLFKSLDNQILSIKTDLKVGGKFSILELNKNEKVDHFGEYLEIERPNKLVFTLEVPRHFSGVSKVSIKIRNKQNGCELIFSQSGIDTSKTKESWEVMFEMLKVVTDN</sequence>
<evidence type="ECO:0000259" key="2">
    <source>
        <dbReference type="Pfam" id="PF08327"/>
    </source>
</evidence>
<protein>
    <submittedName>
        <fullName evidence="3">SRPBCC domain-containing protein</fullName>
    </submittedName>
</protein>
<reference evidence="3 4" key="1">
    <citation type="submission" date="2020-10" db="EMBL/GenBank/DDBJ databases">
        <title>Mucilaginibacter mali sp. nov., isolated from rhizosphere soil of apple orchard.</title>
        <authorList>
            <person name="Lee J.-S."/>
            <person name="Kim H.S."/>
            <person name="Kim J.-S."/>
        </authorList>
    </citation>
    <scope>NUCLEOTIDE SEQUENCE [LARGE SCALE GENOMIC DNA]</scope>
    <source>
        <strain evidence="3 4">KCTC 23157</strain>
    </source>
</reference>
<evidence type="ECO:0000256" key="1">
    <source>
        <dbReference type="ARBA" id="ARBA00006817"/>
    </source>
</evidence>
<comment type="caution">
    <text evidence="3">The sequence shown here is derived from an EMBL/GenBank/DDBJ whole genome shotgun (WGS) entry which is preliminary data.</text>
</comment>
<evidence type="ECO:0000313" key="3">
    <source>
        <dbReference type="EMBL" id="MBE9667718.1"/>
    </source>
</evidence>
<proteinExistence type="inferred from homology"/>
<dbReference type="InterPro" id="IPR023393">
    <property type="entry name" value="START-like_dom_sf"/>
</dbReference>
<dbReference type="Proteomes" id="UP000632774">
    <property type="component" value="Unassembled WGS sequence"/>
</dbReference>
<keyword evidence="4" id="KW-1185">Reference proteome</keyword>
<feature type="domain" description="Activator of Hsp90 ATPase homologue 1/2-like C-terminal" evidence="2">
    <location>
        <begin position="15"/>
        <end position="135"/>
    </location>
</feature>
<dbReference type="SUPFAM" id="SSF55961">
    <property type="entry name" value="Bet v1-like"/>
    <property type="match status" value="1"/>
</dbReference>
<dbReference type="Pfam" id="PF08327">
    <property type="entry name" value="AHSA1"/>
    <property type="match status" value="1"/>
</dbReference>
<dbReference type="InterPro" id="IPR013538">
    <property type="entry name" value="ASHA1/2-like_C"/>
</dbReference>
<comment type="similarity">
    <text evidence="1">Belongs to the AHA1 family.</text>
</comment>
<dbReference type="EMBL" id="JADFFM010000002">
    <property type="protein sequence ID" value="MBE9667718.1"/>
    <property type="molecule type" value="Genomic_DNA"/>
</dbReference>
<evidence type="ECO:0000313" key="4">
    <source>
        <dbReference type="Proteomes" id="UP000632774"/>
    </source>
</evidence>
<name>A0ABR9XK02_9SPHI</name>
<accession>A0ABR9XK02</accession>
<dbReference type="RefSeq" id="WP_194107165.1">
    <property type="nucleotide sequence ID" value="NZ_JADFFM010000002.1"/>
</dbReference>